<dbReference type="InterPro" id="IPR047187">
    <property type="entry name" value="SF1_C_Upf1"/>
</dbReference>
<evidence type="ECO:0000313" key="10">
    <source>
        <dbReference type="Proteomes" id="UP000660270"/>
    </source>
</evidence>
<dbReference type="RefSeq" id="WP_190384859.1">
    <property type="nucleotide sequence ID" value="NZ_JACJTM010000001.1"/>
</dbReference>
<dbReference type="Pfam" id="PF13087">
    <property type="entry name" value="AAA_12"/>
    <property type="match status" value="1"/>
</dbReference>
<keyword evidence="10" id="KW-1185">Reference proteome</keyword>
<accession>A0ABR8ILP1</accession>
<evidence type="ECO:0000256" key="6">
    <source>
        <dbReference type="SAM" id="Coils"/>
    </source>
</evidence>
<evidence type="ECO:0000313" key="9">
    <source>
        <dbReference type="EMBL" id="MBD2683856.1"/>
    </source>
</evidence>
<reference evidence="9 10" key="1">
    <citation type="journal article" date="2020" name="ISME J.">
        <title>Comparative genomics reveals insights into cyanobacterial evolution and habitat adaptation.</title>
        <authorList>
            <person name="Chen M.Y."/>
            <person name="Teng W.K."/>
            <person name="Zhao L."/>
            <person name="Hu C.X."/>
            <person name="Zhou Y.K."/>
            <person name="Han B.P."/>
            <person name="Song L.R."/>
            <person name="Shu W.S."/>
        </authorList>
    </citation>
    <scope>NUCLEOTIDE SEQUENCE [LARGE SCALE GENOMIC DNA]</scope>
    <source>
        <strain evidence="9 10">FACHB-1249</strain>
    </source>
</reference>
<keyword evidence="3" id="KW-0378">Hydrolase</keyword>
<dbReference type="Pfam" id="PF13086">
    <property type="entry name" value="AAA_11"/>
    <property type="match status" value="2"/>
</dbReference>
<evidence type="ECO:0000256" key="3">
    <source>
        <dbReference type="ARBA" id="ARBA00022801"/>
    </source>
</evidence>
<organism evidence="9 10">
    <name type="scientific">Aphanizomenon flos-aquae FACHB-1249</name>
    <dbReference type="NCBI Taxonomy" id="2692889"/>
    <lineage>
        <taxon>Bacteria</taxon>
        <taxon>Bacillati</taxon>
        <taxon>Cyanobacteriota</taxon>
        <taxon>Cyanophyceae</taxon>
        <taxon>Nostocales</taxon>
        <taxon>Aphanizomenonaceae</taxon>
        <taxon>Aphanizomenon</taxon>
    </lineage>
</organism>
<keyword evidence="6" id="KW-0175">Coiled coil</keyword>
<keyword evidence="4" id="KW-0347">Helicase</keyword>
<dbReference type="SUPFAM" id="SSF52540">
    <property type="entry name" value="P-loop containing nucleoside triphosphate hydrolases"/>
    <property type="match status" value="1"/>
</dbReference>
<comment type="similarity">
    <text evidence="1">Belongs to the DNA2/NAM7 helicase family.</text>
</comment>
<dbReference type="CDD" id="cd17934">
    <property type="entry name" value="DEXXQc_Upf1-like"/>
    <property type="match status" value="1"/>
</dbReference>
<dbReference type="PANTHER" id="PTHR43788">
    <property type="entry name" value="DNA2/NAM7 HELICASE FAMILY MEMBER"/>
    <property type="match status" value="1"/>
</dbReference>
<dbReference type="InterPro" id="IPR041677">
    <property type="entry name" value="DNA2/NAM7_AAA_11"/>
</dbReference>
<sequence>MPNNYTPQTWGYLLTGTVSERLIRTLEGQEALSNYSENWQIHERARDLIFTLLGVESCLFYVRRFNIDQHDNRLEIWTLTLATDQNHFDFTSRLNQFPQFLQSDTPKTLQLRSTAYRNNSGCLGIYEILLLDSELGKEDAFSRPFNIHLVPDINQEIGIPREAFEIITSQPLRLRREFVPTETQRKRWGEFLNVEKRLAESKQFCVRFSSHNLLNIGDDNRITFKIDENFAFGINSNRLSNSLTSEELWERIQQAKYQNIELIINTNQLHGNNSRIKLGIIERIRLEQKDIRVEIQPDLLRRLQEEVTTIEEDELTLPPKAYLLYKNVGSLAQIEWKRTALVELERGQTHNINLGKFFFDATQARAIQQEIVLNYDNLLLKSANDGQRAAVEAVLGAEDLVLLQGPPGTGKTTVITELCYQIALRVRDGKVLIVSQANLAVDNALERLPHHPLLRPLRIGSSANGNEEQPFSEQNVVHRWRENTARDCESKLLPKIKIFEGLSPLLNHQDRFYAYIEIETTYPDKKEQLNQYLENLELLYQSKQASYEQIEAKQQEVEQLLSGLNDLVESNAILQINQEHKLQKFRSDLDNINLAKEQLQQWYINSNSQIYKILKQCLQQRQYLTEDLIILPSHILSILNEHQSNWTECISDNKREISTLIDSLRTSDRVCEVANKINWLISQKQGILSQISINKNHVNQLVEQLTNRISNQDCLSAIDELYRLMSRDVRIINSLENSQERLNAALRLTAIQSKSELIIQQSQPPLPEPILRKITVKIVENISKTVKILLRRLQERTEQQINETLNNQDNLESTLKHFYVIPSTQKYLDSHLLQIKDTANELTEDIENLRQQIDIKKQESQDLEITLNTERTWWCNIWDKIPDDFKLNINSTDLFNLDFLNTIPHYFDDWQEKLTETETWLNRYQTNMQNWIQRLRYPSADDLASFQKSYIDNVNIVGITCVRAGNPTLLQKFSSFDVVIIDEVSKSTPPELLIPALKGKKVVMIGDYRQLPPILDEESLDELAEEIQTPIEQLAFLEESWFHVQFEAAKNQGSNITKKLTTQYRMHPQIMEAINQFYDEGDGGLTCGLSDPDSERAHNFNTQSIRENNHIIWVKMPLKKEYIEQRQGTSRYNQKEIECIKKLCQQMDDDWAEKVAAGKPKKEIGIITFYGAQLGKIREMLSRNTFPNLNIITGTVDRFQGMEKPVIIVSMVRNNYNNNFGFAQTPERVNVAFSRAKELLVILGCHDLFTRLPIYKEVSNVVERYQGFLDENLRR</sequence>
<keyword evidence="5" id="KW-0067">ATP-binding</keyword>
<evidence type="ECO:0000259" key="8">
    <source>
        <dbReference type="Pfam" id="PF13087"/>
    </source>
</evidence>
<name>A0ABR8ILP1_APHFL</name>
<dbReference type="EMBL" id="JACJTM010000001">
    <property type="protein sequence ID" value="MBD2683856.1"/>
    <property type="molecule type" value="Genomic_DNA"/>
</dbReference>
<dbReference type="InterPro" id="IPR027417">
    <property type="entry name" value="P-loop_NTPase"/>
</dbReference>
<keyword evidence="2" id="KW-0547">Nucleotide-binding</keyword>
<proteinExistence type="inferred from homology"/>
<dbReference type="InterPro" id="IPR050534">
    <property type="entry name" value="Coronavir_polyprotein_1ab"/>
</dbReference>
<protein>
    <submittedName>
        <fullName evidence="9">AAA family ATPase</fullName>
    </submittedName>
</protein>
<dbReference type="Proteomes" id="UP000660270">
    <property type="component" value="Unassembled WGS sequence"/>
</dbReference>
<comment type="caution">
    <text evidence="9">The sequence shown here is derived from an EMBL/GenBank/DDBJ whole genome shotgun (WGS) entry which is preliminary data.</text>
</comment>
<gene>
    <name evidence="9" type="ORF">H6G43_01055</name>
</gene>
<dbReference type="InterPro" id="IPR041679">
    <property type="entry name" value="DNA2/NAM7-like_C"/>
</dbReference>
<feature type="domain" description="DNA2/NAM7 helicase helicase" evidence="7">
    <location>
        <begin position="801"/>
        <end position="1015"/>
    </location>
</feature>
<feature type="domain" description="DNA2/NAM7 helicase-like C-terminal" evidence="8">
    <location>
        <begin position="1046"/>
        <end position="1246"/>
    </location>
</feature>
<evidence type="ECO:0000256" key="1">
    <source>
        <dbReference type="ARBA" id="ARBA00007913"/>
    </source>
</evidence>
<feature type="domain" description="DNA2/NAM7 helicase helicase" evidence="7">
    <location>
        <begin position="383"/>
        <end position="559"/>
    </location>
</feature>
<dbReference type="PANTHER" id="PTHR43788:SF8">
    <property type="entry name" value="DNA-BINDING PROTEIN SMUBP-2"/>
    <property type="match status" value="1"/>
</dbReference>
<feature type="coiled-coil region" evidence="6">
    <location>
        <begin position="794"/>
        <end position="866"/>
    </location>
</feature>
<feature type="coiled-coil region" evidence="6">
    <location>
        <begin position="526"/>
        <end position="570"/>
    </location>
</feature>
<evidence type="ECO:0000256" key="4">
    <source>
        <dbReference type="ARBA" id="ARBA00022806"/>
    </source>
</evidence>
<dbReference type="Gene3D" id="3.40.50.300">
    <property type="entry name" value="P-loop containing nucleotide triphosphate hydrolases"/>
    <property type="match status" value="3"/>
</dbReference>
<evidence type="ECO:0000259" key="7">
    <source>
        <dbReference type="Pfam" id="PF13086"/>
    </source>
</evidence>
<evidence type="ECO:0000256" key="5">
    <source>
        <dbReference type="ARBA" id="ARBA00022840"/>
    </source>
</evidence>
<evidence type="ECO:0000256" key="2">
    <source>
        <dbReference type="ARBA" id="ARBA00022741"/>
    </source>
</evidence>
<dbReference type="GeneID" id="78216740"/>
<dbReference type="CDD" id="cd18808">
    <property type="entry name" value="SF1_C_Upf1"/>
    <property type="match status" value="1"/>
</dbReference>